<dbReference type="RefSeq" id="XP_018000066.1">
    <property type="nucleotide sequence ID" value="XM_018140411.1"/>
</dbReference>
<keyword evidence="4" id="KW-1185">Reference proteome</keyword>
<feature type="compositionally biased region" description="Acidic residues" evidence="1">
    <location>
        <begin position="71"/>
        <end position="80"/>
    </location>
</feature>
<proteinExistence type="predicted"/>
<comment type="caution">
    <text evidence="3">The sequence shown here is derived from an EMBL/GenBank/DDBJ whole genome shotgun (WGS) entry which is preliminary data.</text>
</comment>
<dbReference type="EMBL" id="LFJN01000013">
    <property type="protein sequence ID" value="KPI40103.1"/>
    <property type="molecule type" value="Genomic_DNA"/>
</dbReference>
<evidence type="ECO:0000313" key="4">
    <source>
        <dbReference type="Proteomes" id="UP000038010"/>
    </source>
</evidence>
<evidence type="ECO:0000256" key="2">
    <source>
        <dbReference type="SAM" id="Phobius"/>
    </source>
</evidence>
<reference evidence="3 4" key="1">
    <citation type="submission" date="2015-06" db="EMBL/GenBank/DDBJ databases">
        <title>Draft genome of the ant-associated black yeast Phialophora attae CBS 131958.</title>
        <authorList>
            <person name="Moreno L.F."/>
            <person name="Stielow B.J."/>
            <person name="de Hoog S."/>
            <person name="Vicente V.A."/>
            <person name="Weiss V.A."/>
            <person name="de Vries M."/>
            <person name="Cruz L.M."/>
            <person name="Souza E.M."/>
        </authorList>
    </citation>
    <scope>NUCLEOTIDE SEQUENCE [LARGE SCALE GENOMIC DNA]</scope>
    <source>
        <strain evidence="3 4">CBS 131958</strain>
    </source>
</reference>
<dbReference type="STRING" id="1664694.A0A0N1HTV8"/>
<dbReference type="OrthoDB" id="4136235at2759"/>
<feature type="transmembrane region" description="Helical" evidence="2">
    <location>
        <begin position="6"/>
        <end position="29"/>
    </location>
</feature>
<name>A0A0N1HTV8_9EURO</name>
<organism evidence="3 4">
    <name type="scientific">Cyphellophora attinorum</name>
    <dbReference type="NCBI Taxonomy" id="1664694"/>
    <lineage>
        <taxon>Eukaryota</taxon>
        <taxon>Fungi</taxon>
        <taxon>Dikarya</taxon>
        <taxon>Ascomycota</taxon>
        <taxon>Pezizomycotina</taxon>
        <taxon>Eurotiomycetes</taxon>
        <taxon>Chaetothyriomycetidae</taxon>
        <taxon>Chaetothyriales</taxon>
        <taxon>Cyphellophoraceae</taxon>
        <taxon>Cyphellophora</taxon>
    </lineage>
</organism>
<keyword evidence="2" id="KW-0812">Transmembrane</keyword>
<gene>
    <name evidence="3" type="ORF">AB675_11553</name>
</gene>
<evidence type="ECO:0000256" key="1">
    <source>
        <dbReference type="SAM" id="MobiDB-lite"/>
    </source>
</evidence>
<keyword evidence="2" id="KW-0472">Membrane</keyword>
<dbReference type="VEuPathDB" id="FungiDB:AB675_11553"/>
<accession>A0A0N1HTV8</accession>
<evidence type="ECO:0000313" key="3">
    <source>
        <dbReference type="EMBL" id="KPI40103.1"/>
    </source>
</evidence>
<dbReference type="AlphaFoldDB" id="A0A0N1HTV8"/>
<feature type="region of interest" description="Disordered" evidence="1">
    <location>
        <begin position="57"/>
        <end position="106"/>
    </location>
</feature>
<dbReference type="GeneID" id="28732292"/>
<protein>
    <submittedName>
        <fullName evidence="3">Uncharacterized protein</fullName>
    </submittedName>
</protein>
<keyword evidence="2" id="KW-1133">Transmembrane helix</keyword>
<dbReference type="Proteomes" id="UP000038010">
    <property type="component" value="Unassembled WGS sequence"/>
</dbReference>
<sequence length="106" mass="12015">MGLSESAVIPIAVLSAIVGVSLVFIWWWFPRAWARGNAEEQRLQEQEMREREAYMANVRAQQAVNRPRDEETGEAGEEPPSENHEKPPPVYVPQKPAGYQPPVTPY</sequence>